<evidence type="ECO:0000256" key="7">
    <source>
        <dbReference type="ARBA" id="ARBA00022989"/>
    </source>
</evidence>
<evidence type="ECO:0000256" key="6">
    <source>
        <dbReference type="ARBA" id="ARBA00022792"/>
    </source>
</evidence>
<feature type="region of interest" description="Disordered" evidence="10">
    <location>
        <begin position="271"/>
        <end position="305"/>
    </location>
</feature>
<comment type="subcellular location">
    <subcellularLocation>
        <location evidence="1">Mitochondrion inner membrane</location>
        <topology evidence="1">Multi-pass membrane protein</topology>
    </subcellularLocation>
</comment>
<keyword evidence="8" id="KW-0496">Mitochondrion</keyword>
<keyword evidence="3" id="KW-0813">Transport</keyword>
<evidence type="ECO:0000256" key="9">
    <source>
        <dbReference type="ARBA" id="ARBA00023136"/>
    </source>
</evidence>
<keyword evidence="12" id="KW-1185">Reference proteome</keyword>
<reference evidence="11 12" key="3">
    <citation type="journal article" date="2015" name="Genome Announc.">
        <title>Draft Genome Sequence of the Archiascomycetous Yeast Saitoella complicata.</title>
        <authorList>
            <person name="Yamauchi K."/>
            <person name="Kondo S."/>
            <person name="Hamamoto M."/>
            <person name="Takahashi Y."/>
            <person name="Ogura Y."/>
            <person name="Hayashi T."/>
            <person name="Nishida H."/>
        </authorList>
    </citation>
    <scope>NUCLEOTIDE SEQUENCE [LARGE SCALE GENOMIC DNA]</scope>
    <source>
        <strain evidence="11 12">NRRL Y-17804</strain>
    </source>
</reference>
<keyword evidence="9" id="KW-0472">Membrane</keyword>
<organism evidence="11 12">
    <name type="scientific">Saitoella complicata (strain BCRC 22490 / CBS 7301 / JCM 7358 / NBRC 10748 / NRRL Y-17804)</name>
    <dbReference type="NCBI Taxonomy" id="698492"/>
    <lineage>
        <taxon>Eukaryota</taxon>
        <taxon>Fungi</taxon>
        <taxon>Dikarya</taxon>
        <taxon>Ascomycota</taxon>
        <taxon>Taphrinomycotina</taxon>
        <taxon>Taphrinomycotina incertae sedis</taxon>
        <taxon>Saitoella</taxon>
    </lineage>
</organism>
<evidence type="ECO:0000256" key="1">
    <source>
        <dbReference type="ARBA" id="ARBA00004448"/>
    </source>
</evidence>
<evidence type="ECO:0000256" key="4">
    <source>
        <dbReference type="ARBA" id="ARBA00022692"/>
    </source>
</evidence>
<dbReference type="Gene3D" id="1.50.40.10">
    <property type="entry name" value="Mitochondrial carrier domain"/>
    <property type="match status" value="1"/>
</dbReference>
<evidence type="ECO:0000256" key="5">
    <source>
        <dbReference type="ARBA" id="ARBA00022737"/>
    </source>
</evidence>
<dbReference type="PANTHER" id="PTHR45760">
    <property type="entry name" value="FI19922P1-RELATED"/>
    <property type="match status" value="1"/>
</dbReference>
<reference evidence="11 12" key="1">
    <citation type="journal article" date="2011" name="J. Gen. Appl. Microbiol.">
        <title>Draft genome sequencing of the enigmatic yeast Saitoella complicata.</title>
        <authorList>
            <person name="Nishida H."/>
            <person name="Hamamoto M."/>
            <person name="Sugiyama J."/>
        </authorList>
    </citation>
    <scope>NUCLEOTIDE SEQUENCE [LARGE SCALE GENOMIC DNA]</scope>
    <source>
        <strain evidence="11 12">NRRL Y-17804</strain>
    </source>
</reference>
<evidence type="ECO:0000256" key="3">
    <source>
        <dbReference type="ARBA" id="ARBA00022448"/>
    </source>
</evidence>
<evidence type="ECO:0000256" key="8">
    <source>
        <dbReference type="ARBA" id="ARBA00023128"/>
    </source>
</evidence>
<dbReference type="PANTHER" id="PTHR45760:SF2">
    <property type="entry name" value="FI19922P1-RELATED"/>
    <property type="match status" value="1"/>
</dbReference>
<sequence length="305" mass="32752">MCGDATAVAAEVDVILEHWRSRVRTVYFWRTKQGKGVPLQLLIEELYGSLVRMSAQLDIDEPIGQGIMDDGNLYGRSDPPAAPTASMVQKTVSACAGALLTSLLVTPLDVVKTRLQSQSQQPNNAAKNGHTDCPPRPSPYASSARSISRITTSRLIIPSELGVTSCCREVFFFPTPHSPSLSALHCPMFAGDLCASLEGVESDVGHGDSGECDLFCWIRYVEDEGISDGCKGGVLRSSTVWRHGESARSNSNLATGAFQDTATGNIIDSIGNDLTLHPSPNRHKNHGSLPRPPLPLARSFTHSLA</sequence>
<dbReference type="SUPFAM" id="SSF103506">
    <property type="entry name" value="Mitochondrial carrier"/>
    <property type="match status" value="1"/>
</dbReference>
<comment type="caution">
    <text evidence="11">The sequence shown here is derived from an EMBL/GenBank/DDBJ whole genome shotgun (WGS) entry which is preliminary data.</text>
</comment>
<dbReference type="EMBL" id="BACD03000025">
    <property type="protein sequence ID" value="GAO49732.1"/>
    <property type="molecule type" value="Genomic_DNA"/>
</dbReference>
<evidence type="ECO:0000313" key="12">
    <source>
        <dbReference type="Proteomes" id="UP000033140"/>
    </source>
</evidence>
<dbReference type="InterPro" id="IPR018108">
    <property type="entry name" value="MCP_transmembrane"/>
</dbReference>
<keyword evidence="4" id="KW-0812">Transmembrane</keyword>
<keyword evidence="5" id="KW-0677">Repeat</keyword>
<reference evidence="11 12" key="2">
    <citation type="journal article" date="2014" name="J. Gen. Appl. Microbiol.">
        <title>The early diverging ascomycetous budding yeast Saitoella complicata has three histone deacetylases belonging to the Clr6, Hos2, and Rpd3 lineages.</title>
        <authorList>
            <person name="Nishida H."/>
            <person name="Matsumoto T."/>
            <person name="Kondo S."/>
            <person name="Hamamoto M."/>
            <person name="Yoshikawa H."/>
        </authorList>
    </citation>
    <scope>NUCLEOTIDE SEQUENCE [LARGE SCALE GENOMIC DNA]</scope>
    <source>
        <strain evidence="11 12">NRRL Y-17804</strain>
    </source>
</reference>
<gene>
    <name evidence="11" type="ORF">G7K_3875-t1</name>
</gene>
<feature type="region of interest" description="Disordered" evidence="10">
    <location>
        <begin position="115"/>
        <end position="144"/>
    </location>
</feature>
<name>A0A0E9NIN5_SAICN</name>
<dbReference type="Proteomes" id="UP000033140">
    <property type="component" value="Unassembled WGS sequence"/>
</dbReference>
<feature type="compositionally biased region" description="Polar residues" evidence="10">
    <location>
        <begin position="115"/>
        <end position="126"/>
    </location>
</feature>
<evidence type="ECO:0000313" key="11">
    <source>
        <dbReference type="EMBL" id="GAO49732.1"/>
    </source>
</evidence>
<dbReference type="AlphaFoldDB" id="A0A0E9NIN5"/>
<dbReference type="GO" id="GO:1990542">
    <property type="term" value="P:mitochondrial transmembrane transport"/>
    <property type="evidence" value="ECO:0007669"/>
    <property type="project" value="InterPro"/>
</dbReference>
<dbReference type="Pfam" id="PF00153">
    <property type="entry name" value="Mito_carr"/>
    <property type="match status" value="1"/>
</dbReference>
<keyword evidence="6" id="KW-0999">Mitochondrion inner membrane</keyword>
<accession>A0A0E9NIN5</accession>
<dbReference type="GO" id="GO:0005743">
    <property type="term" value="C:mitochondrial inner membrane"/>
    <property type="evidence" value="ECO:0007669"/>
    <property type="project" value="UniProtKB-SubCell"/>
</dbReference>
<comment type="similarity">
    <text evidence="2">Belongs to the mitochondrial carrier (TC 2.A.29) family.</text>
</comment>
<proteinExistence type="inferred from homology"/>
<evidence type="ECO:0000256" key="10">
    <source>
        <dbReference type="SAM" id="MobiDB-lite"/>
    </source>
</evidence>
<keyword evidence="7" id="KW-1133">Transmembrane helix</keyword>
<dbReference type="InterPro" id="IPR023395">
    <property type="entry name" value="MCP_dom_sf"/>
</dbReference>
<dbReference type="InterPro" id="IPR045315">
    <property type="entry name" value="Mtm1-like"/>
</dbReference>
<dbReference type="STRING" id="698492.A0A0E9NIN5"/>
<evidence type="ECO:0000256" key="2">
    <source>
        <dbReference type="ARBA" id="ARBA00006375"/>
    </source>
</evidence>
<protein>
    <submittedName>
        <fullName evidence="11">Uncharacterized protein</fullName>
    </submittedName>
</protein>